<comment type="caution">
    <text evidence="2">The sequence shown here is derived from an EMBL/GenBank/DDBJ whole genome shotgun (WGS) entry which is preliminary data.</text>
</comment>
<dbReference type="EMBL" id="CAJPWZ010000480">
    <property type="protein sequence ID" value="CAG2194461.1"/>
    <property type="molecule type" value="Genomic_DNA"/>
</dbReference>
<name>A0A8S3QHC3_MYTED</name>
<protein>
    <submittedName>
        <fullName evidence="2">Uncharacterized protein</fullName>
    </submittedName>
</protein>
<gene>
    <name evidence="2" type="ORF">MEDL_9483</name>
</gene>
<feature type="region of interest" description="Disordered" evidence="1">
    <location>
        <begin position="1"/>
        <end position="24"/>
    </location>
</feature>
<evidence type="ECO:0000313" key="3">
    <source>
        <dbReference type="Proteomes" id="UP000683360"/>
    </source>
</evidence>
<dbReference type="OrthoDB" id="10059790at2759"/>
<organism evidence="2 3">
    <name type="scientific">Mytilus edulis</name>
    <name type="common">Blue mussel</name>
    <dbReference type="NCBI Taxonomy" id="6550"/>
    <lineage>
        <taxon>Eukaryota</taxon>
        <taxon>Metazoa</taxon>
        <taxon>Spiralia</taxon>
        <taxon>Lophotrochozoa</taxon>
        <taxon>Mollusca</taxon>
        <taxon>Bivalvia</taxon>
        <taxon>Autobranchia</taxon>
        <taxon>Pteriomorphia</taxon>
        <taxon>Mytilida</taxon>
        <taxon>Mytiloidea</taxon>
        <taxon>Mytilidae</taxon>
        <taxon>Mytilinae</taxon>
        <taxon>Mytilus</taxon>
    </lineage>
</organism>
<evidence type="ECO:0000313" key="2">
    <source>
        <dbReference type="EMBL" id="CAG2194461.1"/>
    </source>
</evidence>
<evidence type="ECO:0000256" key="1">
    <source>
        <dbReference type="SAM" id="MobiDB-lite"/>
    </source>
</evidence>
<sequence length="189" mass="21445">MKNFDVIEDQNNFSDEDPDIGDSSMHLFLESSQTSEVPEQGRSPSPAQIWRPHFESPVIANKYMATRYSSVTLEKLFDNQRTFLQEQFVKQNALVGECLSMLKTLEKRPENGKQLNKKGKQLETVESFNYLGSCITTEGGAERDIKIRIGKASAFKIRQQGKQQPFQRRPSSDSITAVYVLLYGLSAEN</sequence>
<accession>A0A8S3QHC3</accession>
<proteinExistence type="predicted"/>
<dbReference type="AlphaFoldDB" id="A0A8S3QHC3"/>
<keyword evidence="3" id="KW-1185">Reference proteome</keyword>
<dbReference type="Proteomes" id="UP000683360">
    <property type="component" value="Unassembled WGS sequence"/>
</dbReference>
<reference evidence="2" key="1">
    <citation type="submission" date="2021-03" db="EMBL/GenBank/DDBJ databases">
        <authorList>
            <person name="Bekaert M."/>
        </authorList>
    </citation>
    <scope>NUCLEOTIDE SEQUENCE</scope>
</reference>